<dbReference type="Proteomes" id="UP000324222">
    <property type="component" value="Unassembled WGS sequence"/>
</dbReference>
<name>A0A5B7F7D8_PORTR</name>
<sequence>MFGEERQATRQNARYCFLMHVRFRLTSSRRPVSSLTEMLCSAGGGRHTAAPLPHSPPSNSDVVIGSDSARMRKLRKSLRPVEKTGELGCCSLSHSN</sequence>
<evidence type="ECO:0000313" key="3">
    <source>
        <dbReference type="Proteomes" id="UP000324222"/>
    </source>
</evidence>
<dbReference type="AlphaFoldDB" id="A0A5B7F7D8"/>
<evidence type="ECO:0000313" key="2">
    <source>
        <dbReference type="EMBL" id="MPC42342.1"/>
    </source>
</evidence>
<protein>
    <submittedName>
        <fullName evidence="2">Uncharacterized protein</fullName>
    </submittedName>
</protein>
<comment type="caution">
    <text evidence="2">The sequence shown here is derived from an EMBL/GenBank/DDBJ whole genome shotgun (WGS) entry which is preliminary data.</text>
</comment>
<organism evidence="2 3">
    <name type="scientific">Portunus trituberculatus</name>
    <name type="common">Swimming crab</name>
    <name type="synonym">Neptunus trituberculatus</name>
    <dbReference type="NCBI Taxonomy" id="210409"/>
    <lineage>
        <taxon>Eukaryota</taxon>
        <taxon>Metazoa</taxon>
        <taxon>Ecdysozoa</taxon>
        <taxon>Arthropoda</taxon>
        <taxon>Crustacea</taxon>
        <taxon>Multicrustacea</taxon>
        <taxon>Malacostraca</taxon>
        <taxon>Eumalacostraca</taxon>
        <taxon>Eucarida</taxon>
        <taxon>Decapoda</taxon>
        <taxon>Pleocyemata</taxon>
        <taxon>Brachyura</taxon>
        <taxon>Eubrachyura</taxon>
        <taxon>Portunoidea</taxon>
        <taxon>Portunidae</taxon>
        <taxon>Portuninae</taxon>
        <taxon>Portunus</taxon>
    </lineage>
</organism>
<reference evidence="2 3" key="1">
    <citation type="submission" date="2019-05" db="EMBL/GenBank/DDBJ databases">
        <title>Another draft genome of Portunus trituberculatus and its Hox gene families provides insights of decapod evolution.</title>
        <authorList>
            <person name="Jeong J.-H."/>
            <person name="Song I."/>
            <person name="Kim S."/>
            <person name="Choi T."/>
            <person name="Kim D."/>
            <person name="Ryu S."/>
            <person name="Kim W."/>
        </authorList>
    </citation>
    <scope>NUCLEOTIDE SEQUENCE [LARGE SCALE GENOMIC DNA]</scope>
    <source>
        <tissue evidence="2">Muscle</tissue>
    </source>
</reference>
<accession>A0A5B7F7D8</accession>
<evidence type="ECO:0000256" key="1">
    <source>
        <dbReference type="SAM" id="MobiDB-lite"/>
    </source>
</evidence>
<keyword evidence="3" id="KW-1185">Reference proteome</keyword>
<dbReference type="EMBL" id="VSRR010005398">
    <property type="protein sequence ID" value="MPC42342.1"/>
    <property type="molecule type" value="Genomic_DNA"/>
</dbReference>
<feature type="region of interest" description="Disordered" evidence="1">
    <location>
        <begin position="44"/>
        <end position="64"/>
    </location>
</feature>
<gene>
    <name evidence="2" type="ORF">E2C01_035962</name>
</gene>
<proteinExistence type="predicted"/>